<accession>A0A0F8H659</accession>
<dbReference type="AlphaFoldDB" id="A0A0F8H659"/>
<dbReference type="PATRIC" id="fig|2209.43.peg.1757"/>
<sequence>MPASLQVVQQFHFREKDDKKKTFKTFKLKHKKFITTGAQRVTNTPSFTGCPAITYSNCWIPSLGWGGRTQFDLFPIVIVGCLL</sequence>
<evidence type="ECO:0000313" key="2">
    <source>
        <dbReference type="Proteomes" id="UP000034001"/>
    </source>
</evidence>
<evidence type="ECO:0000313" key="1">
    <source>
        <dbReference type="EMBL" id="KKG73142.1"/>
    </source>
</evidence>
<protein>
    <submittedName>
        <fullName evidence="1">Uncharacterized protein</fullName>
    </submittedName>
</protein>
<dbReference type="Proteomes" id="UP000034001">
    <property type="component" value="Unassembled WGS sequence"/>
</dbReference>
<comment type="caution">
    <text evidence="1">The sequence shown here is derived from an EMBL/GenBank/DDBJ whole genome shotgun (WGS) entry which is preliminary data.</text>
</comment>
<organism evidence="1 2">
    <name type="scientific">Methanosarcina mazei</name>
    <name type="common">Methanosarcina frisia</name>
    <dbReference type="NCBI Taxonomy" id="2209"/>
    <lineage>
        <taxon>Archaea</taxon>
        <taxon>Methanobacteriati</taxon>
        <taxon>Methanobacteriota</taxon>
        <taxon>Stenosarchaea group</taxon>
        <taxon>Methanomicrobia</taxon>
        <taxon>Methanosarcinales</taxon>
        <taxon>Methanosarcinaceae</taxon>
        <taxon>Methanosarcina</taxon>
    </lineage>
</organism>
<dbReference type="EMBL" id="JJPO01000078">
    <property type="protein sequence ID" value="KKG73142.1"/>
    <property type="molecule type" value="Genomic_DNA"/>
</dbReference>
<name>A0A0F8H659_METMZ</name>
<gene>
    <name evidence="1" type="ORF">DU63_08105</name>
</gene>
<proteinExistence type="predicted"/>
<reference evidence="1 2" key="1">
    <citation type="journal article" date="2015" name="ISME J.">
        <title>Genomic and phenotypic differentiation among Methanosarcina mazei populations from Columbia River sediment.</title>
        <authorList>
            <person name="Youngblut N.D."/>
            <person name="Wirth J.S."/>
            <person name="Henriksen J.R."/>
            <person name="Smith M."/>
            <person name="Simon H."/>
            <person name="Metcalf W.W."/>
            <person name="Whitaker R.J."/>
        </authorList>
    </citation>
    <scope>NUCLEOTIDE SEQUENCE [LARGE SCALE GENOMIC DNA]</scope>
    <source>
        <strain evidence="1 2">3.H.A.2.1</strain>
    </source>
</reference>